<dbReference type="RefSeq" id="WP_013951648.1">
    <property type="nucleotide sequence ID" value="NC_015722.1"/>
</dbReference>
<dbReference type="HOGENOM" id="CLU_2317149_0_0_5"/>
<name>F7XU97_MIDMI</name>
<proteinExistence type="predicted"/>
<protein>
    <submittedName>
        <fullName evidence="1">Uncharacterized protein conserved in bacteria</fullName>
    </submittedName>
</protein>
<evidence type="ECO:0000313" key="2">
    <source>
        <dbReference type="Proteomes" id="UP000006639"/>
    </source>
</evidence>
<dbReference type="EMBL" id="CP002130">
    <property type="protein sequence ID" value="AEI89456.1"/>
    <property type="molecule type" value="Genomic_DNA"/>
</dbReference>
<dbReference type="KEGG" id="mmn:midi_01180"/>
<reference evidence="1 2" key="1">
    <citation type="journal article" date="2011" name="Mol. Biol. Evol.">
        <title>Phylogenomic evidence for the presence of a flagellum and cbb3 oxidase in the free-living mitochondrial ancestor.</title>
        <authorList>
            <person name="Sassera D."/>
            <person name="Lo N."/>
            <person name="Epis S."/>
            <person name="D'Auria G."/>
            <person name="Montagna M."/>
            <person name="Comandatore F."/>
            <person name="Horner D."/>
            <person name="Pereto J."/>
            <person name="Luciano A.M."/>
            <person name="Franciosi F."/>
            <person name="Ferri E."/>
            <person name="Crotti E."/>
            <person name="Bazzocchi C."/>
            <person name="Daffonchio D."/>
            <person name="Sacchi L."/>
            <person name="Moya A."/>
            <person name="Latorre A."/>
            <person name="Bandi C."/>
        </authorList>
    </citation>
    <scope>NUCLEOTIDE SEQUENCE [LARGE SCALE GENOMIC DNA]</scope>
    <source>
        <strain evidence="1 2">IricVA</strain>
    </source>
</reference>
<organism evidence="1 2">
    <name type="scientific">Midichloria mitochondrii (strain IricVA)</name>
    <dbReference type="NCBI Taxonomy" id="696127"/>
    <lineage>
        <taxon>Bacteria</taxon>
        <taxon>Pseudomonadati</taxon>
        <taxon>Pseudomonadota</taxon>
        <taxon>Alphaproteobacteria</taxon>
        <taxon>Rickettsiales</taxon>
        <taxon>Candidatus Midichloriaceae</taxon>
        <taxon>Candidatus Midichloria</taxon>
    </lineage>
</organism>
<evidence type="ECO:0000313" key="1">
    <source>
        <dbReference type="EMBL" id="AEI89456.1"/>
    </source>
</evidence>
<sequence>MIDLKPNLEDCGIRTIERLTGIHNSQISSWIEGTGGRYVQEKLDKSCNSTKSLKDIEVLEIDELCTYIKKRPKNGSGSTPLYGLLLIEERVKLLILKVG</sequence>
<dbReference type="AlphaFoldDB" id="F7XU97"/>
<keyword evidence="2" id="KW-1185">Reference proteome</keyword>
<gene>
    <name evidence="1" type="ordered locus">midi_01180</name>
</gene>
<accession>F7XU97</accession>
<dbReference type="Proteomes" id="UP000006639">
    <property type="component" value="Chromosome"/>
</dbReference>